<dbReference type="Proteomes" id="UP000011543">
    <property type="component" value="Unassembled WGS sequence"/>
</dbReference>
<dbReference type="AlphaFoldDB" id="L9UFT7"/>
<sequence>MSATIGHVQETLAGHRGTGDEAEANLYSILRDWGFEESSIERGRTGIDVSGRIRQRENEGGYAEHLEQNFGTRHPFLAAAAAGKS</sequence>
<proteinExistence type="predicted"/>
<evidence type="ECO:0000313" key="1">
    <source>
        <dbReference type="EMBL" id="ELY23068.1"/>
    </source>
</evidence>
<accession>L9UFT7</accession>
<evidence type="ECO:0000313" key="2">
    <source>
        <dbReference type="Proteomes" id="UP000011543"/>
    </source>
</evidence>
<dbReference type="EMBL" id="AOHS01000064">
    <property type="protein sequence ID" value="ELY23068.1"/>
    <property type="molecule type" value="Genomic_DNA"/>
</dbReference>
<feature type="non-terminal residue" evidence="1">
    <location>
        <position position="85"/>
    </location>
</feature>
<organism evidence="1 2">
    <name type="scientific">Natrialba magadii (strain ATCC 43099 / DSM 3394 / CCM 3739 / CIP 104546 / IAM 13178 / JCM 8861 / NBRC 102185 / NCIMB 2190 / MS3)</name>
    <name type="common">Natronobacterium magadii</name>
    <dbReference type="NCBI Taxonomy" id="547559"/>
    <lineage>
        <taxon>Archaea</taxon>
        <taxon>Methanobacteriati</taxon>
        <taxon>Methanobacteriota</taxon>
        <taxon>Stenosarchaea group</taxon>
        <taxon>Halobacteria</taxon>
        <taxon>Halobacteriales</taxon>
        <taxon>Natrialbaceae</taxon>
        <taxon>Natrialba</taxon>
    </lineage>
</organism>
<comment type="caution">
    <text evidence="1">The sequence shown here is derived from an EMBL/GenBank/DDBJ whole genome shotgun (WGS) entry which is preliminary data.</text>
</comment>
<name>L9UFT7_NATMM</name>
<gene>
    <name evidence="1" type="ORF">C500_20753</name>
</gene>
<reference evidence="1 2" key="1">
    <citation type="journal article" date="2014" name="PLoS Genet.">
        <title>Phylogenetically driven sequencing of extremely halophilic archaea reveals strategies for static and dynamic osmo-response.</title>
        <authorList>
            <person name="Becker E.A."/>
            <person name="Seitzer P.M."/>
            <person name="Tritt A."/>
            <person name="Larsen D."/>
            <person name="Krusor M."/>
            <person name="Yao A.I."/>
            <person name="Wu D."/>
            <person name="Madern D."/>
            <person name="Eisen J.A."/>
            <person name="Darling A.E."/>
            <person name="Facciotti M.T."/>
        </authorList>
    </citation>
    <scope>NUCLEOTIDE SEQUENCE [LARGE SCALE GENOMIC DNA]</scope>
    <source>
        <strain evidence="2">ATCC 43099 / DSM 3394 / CCM 3739 / CIP 104546 / IAM 13178 / JCM 8861 / NBRC 102185 / NCIMB 2190 / MS3</strain>
    </source>
</reference>
<protein>
    <submittedName>
        <fullName evidence="1">Uncharacterized protein</fullName>
    </submittedName>
</protein>
<dbReference type="RefSeq" id="WP_004217524.1">
    <property type="nucleotide sequence ID" value="NZ_AOHS01000064.1"/>
</dbReference>